<accession>A0A382HA18</accession>
<dbReference type="SUPFAM" id="SSF53671">
    <property type="entry name" value="Aspartate/ornithine carbamoyltransferase"/>
    <property type="match status" value="1"/>
</dbReference>
<evidence type="ECO:0000313" key="4">
    <source>
        <dbReference type="EMBL" id="SVB84136.1"/>
    </source>
</evidence>
<dbReference type="InterPro" id="IPR006131">
    <property type="entry name" value="Asp_carbamoyltransf_Asp/Orn-bd"/>
</dbReference>
<feature type="domain" description="Aspartate/ornithine carbamoyltransferase carbamoyl-P binding" evidence="3">
    <location>
        <begin position="2"/>
        <end position="124"/>
    </location>
</feature>
<proteinExistence type="predicted"/>
<dbReference type="InterPro" id="IPR006130">
    <property type="entry name" value="Asp/Orn_carbamoylTrfase"/>
</dbReference>
<evidence type="ECO:0000256" key="1">
    <source>
        <dbReference type="ARBA" id="ARBA00022679"/>
    </source>
</evidence>
<dbReference type="PRINTS" id="PR00100">
    <property type="entry name" value="AOTCASE"/>
</dbReference>
<dbReference type="Pfam" id="PF02729">
    <property type="entry name" value="OTCace_N"/>
    <property type="match status" value="1"/>
</dbReference>
<evidence type="ECO:0000259" key="3">
    <source>
        <dbReference type="Pfam" id="PF02729"/>
    </source>
</evidence>
<dbReference type="GO" id="GO:0042450">
    <property type="term" value="P:L-arginine biosynthetic process via ornithine"/>
    <property type="evidence" value="ECO:0007669"/>
    <property type="project" value="TreeGrafter"/>
</dbReference>
<protein>
    <recommendedName>
        <fullName evidence="5">Aspartate/ornithine carbamoyltransferase carbamoyl-P binding domain-containing protein</fullName>
    </recommendedName>
</protein>
<name>A0A382HA18_9ZZZZ</name>
<feature type="non-terminal residue" evidence="4">
    <location>
        <position position="1"/>
    </location>
</feature>
<dbReference type="Gene3D" id="3.40.50.1370">
    <property type="entry name" value="Aspartate/ornithine carbamoyltransferase"/>
    <property type="match status" value="2"/>
</dbReference>
<dbReference type="PRINTS" id="PR00102">
    <property type="entry name" value="OTCASE"/>
</dbReference>
<evidence type="ECO:0000259" key="2">
    <source>
        <dbReference type="Pfam" id="PF00185"/>
    </source>
</evidence>
<evidence type="ECO:0008006" key="5">
    <source>
        <dbReference type="Google" id="ProtNLM"/>
    </source>
</evidence>
<dbReference type="PANTHER" id="PTHR45753:SF3">
    <property type="entry name" value="ORNITHINE TRANSCARBAMYLASE, MITOCHONDRIAL"/>
    <property type="match status" value="1"/>
</dbReference>
<feature type="domain" description="Aspartate/ornithine carbamoyltransferase Asp/Orn-binding" evidence="2">
    <location>
        <begin position="131"/>
        <end position="206"/>
    </location>
</feature>
<sequence length="206" mass="22074">VDELHRVLDLATDLSPPRVLEGQGMALVFEKPSARTRNSMEMAVFQLGGHPMYIQAGEVGMDVRESVEDVTRTLASYHGCIGARVFAHATVERMAGEGLVPIVNMLSDEAHPLQALADVLTLQQEFGDLAGRTVAYVGDGNNMFRSLALAAGMLGAEVRFTGPPGYRLPEADRDRLAAAGVVVAEFDRATDAVAGVDVVYTDVWTS</sequence>
<keyword evidence="1" id="KW-0808">Transferase</keyword>
<dbReference type="GO" id="GO:0019240">
    <property type="term" value="P:citrulline biosynthetic process"/>
    <property type="evidence" value="ECO:0007669"/>
    <property type="project" value="TreeGrafter"/>
</dbReference>
<dbReference type="EMBL" id="UINC01060049">
    <property type="protein sequence ID" value="SVB84136.1"/>
    <property type="molecule type" value="Genomic_DNA"/>
</dbReference>
<gene>
    <name evidence="4" type="ORF">METZ01_LOCUS236990</name>
</gene>
<dbReference type="AlphaFoldDB" id="A0A382HA18"/>
<dbReference type="InterPro" id="IPR036901">
    <property type="entry name" value="Asp/Orn_carbamoylTrfase_sf"/>
</dbReference>
<feature type="non-terminal residue" evidence="4">
    <location>
        <position position="206"/>
    </location>
</feature>
<reference evidence="4" key="1">
    <citation type="submission" date="2018-05" db="EMBL/GenBank/DDBJ databases">
        <authorList>
            <person name="Lanie J.A."/>
            <person name="Ng W.-L."/>
            <person name="Kazmierczak K.M."/>
            <person name="Andrzejewski T.M."/>
            <person name="Davidsen T.M."/>
            <person name="Wayne K.J."/>
            <person name="Tettelin H."/>
            <person name="Glass J.I."/>
            <person name="Rusch D."/>
            <person name="Podicherti R."/>
            <person name="Tsui H.-C.T."/>
            <person name="Winkler M.E."/>
        </authorList>
    </citation>
    <scope>NUCLEOTIDE SEQUENCE</scope>
</reference>
<dbReference type="PANTHER" id="PTHR45753">
    <property type="entry name" value="ORNITHINE CARBAMOYLTRANSFERASE, MITOCHONDRIAL"/>
    <property type="match status" value="1"/>
</dbReference>
<organism evidence="4">
    <name type="scientific">marine metagenome</name>
    <dbReference type="NCBI Taxonomy" id="408172"/>
    <lineage>
        <taxon>unclassified sequences</taxon>
        <taxon>metagenomes</taxon>
        <taxon>ecological metagenomes</taxon>
    </lineage>
</organism>
<dbReference type="InterPro" id="IPR006132">
    <property type="entry name" value="Asp/Orn_carbamoyltranf_P-bd"/>
</dbReference>
<dbReference type="Pfam" id="PF00185">
    <property type="entry name" value="OTCace"/>
    <property type="match status" value="1"/>
</dbReference>
<dbReference type="GO" id="GO:0016597">
    <property type="term" value="F:amino acid binding"/>
    <property type="evidence" value="ECO:0007669"/>
    <property type="project" value="InterPro"/>
</dbReference>
<dbReference type="GO" id="GO:0004585">
    <property type="term" value="F:ornithine carbamoyltransferase activity"/>
    <property type="evidence" value="ECO:0007669"/>
    <property type="project" value="UniProtKB-ARBA"/>
</dbReference>
<dbReference type="InterPro" id="IPR002292">
    <property type="entry name" value="Orn/put_carbamltrans"/>
</dbReference>